<feature type="compositionally biased region" description="Polar residues" evidence="1">
    <location>
        <begin position="60"/>
        <end position="72"/>
    </location>
</feature>
<dbReference type="AlphaFoldDB" id="A0A9X3MLY5"/>
<keyword evidence="4" id="KW-1185">Reference proteome</keyword>
<dbReference type="Proteomes" id="UP001149140">
    <property type="component" value="Unassembled WGS sequence"/>
</dbReference>
<feature type="compositionally biased region" description="Polar residues" evidence="1">
    <location>
        <begin position="41"/>
        <end position="50"/>
    </location>
</feature>
<feature type="signal peptide" evidence="2">
    <location>
        <begin position="1"/>
        <end position="26"/>
    </location>
</feature>
<proteinExistence type="predicted"/>
<accession>A0A9X3MLY5</accession>
<dbReference type="RefSeq" id="WP_270037438.1">
    <property type="nucleotide sequence ID" value="NZ_JAPDOD010000001.1"/>
</dbReference>
<sequence length="98" mass="10330">MRPTRTITVPLAAVLAAAALASPATAQPIDFAVHLSDPATRTSANLSSADPQHAPCTSGLAETTSRPRQNPRSMLESVTPRAQGDRVMRELRETTVAP</sequence>
<name>A0A9X3MLY5_9ACTN</name>
<evidence type="ECO:0000313" key="4">
    <source>
        <dbReference type="Proteomes" id="UP001149140"/>
    </source>
</evidence>
<organism evidence="3 4">
    <name type="scientific">Solirubrobacter ginsenosidimutans</name>
    <dbReference type="NCBI Taxonomy" id="490573"/>
    <lineage>
        <taxon>Bacteria</taxon>
        <taxon>Bacillati</taxon>
        <taxon>Actinomycetota</taxon>
        <taxon>Thermoleophilia</taxon>
        <taxon>Solirubrobacterales</taxon>
        <taxon>Solirubrobacteraceae</taxon>
        <taxon>Solirubrobacter</taxon>
    </lineage>
</organism>
<feature type="region of interest" description="Disordered" evidence="1">
    <location>
        <begin position="41"/>
        <end position="87"/>
    </location>
</feature>
<evidence type="ECO:0000256" key="2">
    <source>
        <dbReference type="SAM" id="SignalP"/>
    </source>
</evidence>
<comment type="caution">
    <text evidence="3">The sequence shown here is derived from an EMBL/GenBank/DDBJ whole genome shotgun (WGS) entry which is preliminary data.</text>
</comment>
<evidence type="ECO:0000256" key="1">
    <source>
        <dbReference type="SAM" id="MobiDB-lite"/>
    </source>
</evidence>
<dbReference type="EMBL" id="JAPDOD010000001">
    <property type="protein sequence ID" value="MDA0158839.1"/>
    <property type="molecule type" value="Genomic_DNA"/>
</dbReference>
<evidence type="ECO:0008006" key="5">
    <source>
        <dbReference type="Google" id="ProtNLM"/>
    </source>
</evidence>
<protein>
    <recommendedName>
        <fullName evidence="5">Secreted protein</fullName>
    </recommendedName>
</protein>
<keyword evidence="2" id="KW-0732">Signal</keyword>
<feature type="chain" id="PRO_5040820100" description="Secreted protein" evidence="2">
    <location>
        <begin position="27"/>
        <end position="98"/>
    </location>
</feature>
<gene>
    <name evidence="3" type="ORF">OM076_01070</name>
</gene>
<reference evidence="3" key="1">
    <citation type="submission" date="2022-10" db="EMBL/GenBank/DDBJ databases">
        <title>The WGS of Solirubrobacter ginsenosidimutans DSM 21036.</title>
        <authorList>
            <person name="Jiang Z."/>
        </authorList>
    </citation>
    <scope>NUCLEOTIDE SEQUENCE</scope>
    <source>
        <strain evidence="3">DSM 21036</strain>
    </source>
</reference>
<evidence type="ECO:0000313" key="3">
    <source>
        <dbReference type="EMBL" id="MDA0158839.1"/>
    </source>
</evidence>